<evidence type="ECO:0000256" key="1">
    <source>
        <dbReference type="SAM" id="MobiDB-lite"/>
    </source>
</evidence>
<feature type="domain" description="N-acetyltransferase" evidence="2">
    <location>
        <begin position="57"/>
        <end position="198"/>
    </location>
</feature>
<proteinExistence type="predicted"/>
<gene>
    <name evidence="3" type="ORF">SBOR_9076</name>
</gene>
<dbReference type="GO" id="GO:0016747">
    <property type="term" value="F:acyltransferase activity, transferring groups other than amino-acyl groups"/>
    <property type="evidence" value="ECO:0007669"/>
    <property type="project" value="InterPro"/>
</dbReference>
<dbReference type="CDD" id="cd04301">
    <property type="entry name" value="NAT_SF"/>
    <property type="match status" value="1"/>
</dbReference>
<name>W9C6L1_SCLBF</name>
<comment type="caution">
    <text evidence="3">The sequence shown here is derived from an EMBL/GenBank/DDBJ whole genome shotgun (WGS) entry which is preliminary data.</text>
</comment>
<accession>W9C6L1</accession>
<dbReference type="Proteomes" id="UP000019487">
    <property type="component" value="Unassembled WGS sequence"/>
</dbReference>
<evidence type="ECO:0000313" key="4">
    <source>
        <dbReference type="Proteomes" id="UP000019487"/>
    </source>
</evidence>
<dbReference type="InterPro" id="IPR016181">
    <property type="entry name" value="Acyl_CoA_acyltransferase"/>
</dbReference>
<evidence type="ECO:0000259" key="2">
    <source>
        <dbReference type="Pfam" id="PF00583"/>
    </source>
</evidence>
<protein>
    <recommendedName>
        <fullName evidence="2">N-acetyltransferase domain-containing protein</fullName>
    </recommendedName>
</protein>
<dbReference type="InterPro" id="IPR000182">
    <property type="entry name" value="GNAT_dom"/>
</dbReference>
<dbReference type="HOGENOM" id="CLU_013985_6_1_1"/>
<dbReference type="OrthoDB" id="41532at2759"/>
<dbReference type="AlphaFoldDB" id="W9C6L1"/>
<dbReference type="Gene3D" id="3.40.630.30">
    <property type="match status" value="1"/>
</dbReference>
<dbReference type="EMBL" id="AYSA01000615">
    <property type="protein sequence ID" value="ESZ90539.1"/>
    <property type="molecule type" value="Genomic_DNA"/>
</dbReference>
<keyword evidence="4" id="KW-1185">Reference proteome</keyword>
<evidence type="ECO:0000313" key="3">
    <source>
        <dbReference type="EMBL" id="ESZ90539.1"/>
    </source>
</evidence>
<feature type="region of interest" description="Disordered" evidence="1">
    <location>
        <begin position="1"/>
        <end position="25"/>
    </location>
</feature>
<organism evidence="3 4">
    <name type="scientific">Sclerotinia borealis (strain F-4128)</name>
    <dbReference type="NCBI Taxonomy" id="1432307"/>
    <lineage>
        <taxon>Eukaryota</taxon>
        <taxon>Fungi</taxon>
        <taxon>Dikarya</taxon>
        <taxon>Ascomycota</taxon>
        <taxon>Pezizomycotina</taxon>
        <taxon>Leotiomycetes</taxon>
        <taxon>Helotiales</taxon>
        <taxon>Sclerotiniaceae</taxon>
        <taxon>Sclerotinia</taxon>
    </lineage>
</organism>
<reference evidence="3 4" key="1">
    <citation type="journal article" date="2014" name="Genome Announc.">
        <title>Draft genome sequence of Sclerotinia borealis, a psychrophilic plant pathogenic fungus.</title>
        <authorList>
            <person name="Mardanov A.V."/>
            <person name="Beletsky A.V."/>
            <person name="Kadnikov V.V."/>
            <person name="Ignatov A.N."/>
            <person name="Ravin N.V."/>
        </authorList>
    </citation>
    <scope>NUCLEOTIDE SEQUENCE [LARGE SCALE GENOMIC DNA]</scope>
    <source>
        <strain evidence="4">F-4157</strain>
    </source>
</reference>
<dbReference type="Pfam" id="PF00583">
    <property type="entry name" value="Acetyltransf_1"/>
    <property type="match status" value="1"/>
</dbReference>
<sequence length="243" mass="26721">MSFTYSIHRIPTHNSSSTSSTSPLPDPDPTLLPFLAGKFSALRLSALLESPIAFSSTFEIESQYSPSTWLTRFLRPKIQYFIAVAHSKSTPIESRTIDSGILVGSVQLYGPNSKAFFELPLSGAPSPLPDDEESKYQMIALYSSPGHRGKGLAKMLIQGAIDSAKKEAVEQRKEKVRIRIFMHPENLKVKKLYDGVGFVEVGLCTLSEAVVQNGDAESLPEDGGVSDPERWLNRLGLCMEWAS</sequence>
<dbReference type="SUPFAM" id="SSF55729">
    <property type="entry name" value="Acyl-CoA N-acyltransferases (Nat)"/>
    <property type="match status" value="1"/>
</dbReference>